<dbReference type="InterPro" id="IPR003785">
    <property type="entry name" value="Creatininase/forma_Hydrolase"/>
</dbReference>
<evidence type="ECO:0000256" key="4">
    <source>
        <dbReference type="ARBA" id="ARBA00022833"/>
    </source>
</evidence>
<dbReference type="AlphaFoldDB" id="A0AAJ1MNE6"/>
<protein>
    <submittedName>
        <fullName evidence="6">Creatininase family protein</fullName>
    </submittedName>
</protein>
<dbReference type="SUPFAM" id="SSF102215">
    <property type="entry name" value="Creatininase"/>
    <property type="match status" value="1"/>
</dbReference>
<dbReference type="Gene3D" id="3.40.50.10310">
    <property type="entry name" value="Creatininase"/>
    <property type="match status" value="1"/>
</dbReference>
<keyword evidence="3" id="KW-0378">Hydrolase</keyword>
<dbReference type="EMBL" id="JAQQAL010000030">
    <property type="protein sequence ID" value="MDC7227675.1"/>
    <property type="molecule type" value="Genomic_DNA"/>
</dbReference>
<keyword evidence="2" id="KW-0479">Metal-binding</keyword>
<comment type="similarity">
    <text evidence="5">Belongs to the creatininase superfamily.</text>
</comment>
<name>A0AAJ1MNE6_9SPIO</name>
<evidence type="ECO:0000256" key="2">
    <source>
        <dbReference type="ARBA" id="ARBA00022723"/>
    </source>
</evidence>
<gene>
    <name evidence="6" type="ORF">PQJ61_12995</name>
</gene>
<sequence length="308" mass="34351">MAEKREMTPEEEKAALKSFEGMERAKSYNLMDLGYDDVAEIVKKNDTIIVSMGSCEKHGAHCPLGTDSFTAMGVIEKAAPLCDTLYTPLIPVGYSPHHMGECNKGTGTLTFSGNTYRSVVYDIAMSLIYHGFSKMIFVTHHGSNSKVIDDILRKIRYETGAFVGWYKTPTERTFSIVEDIMEGPKVETPGWHAGELETSTAWAYRPGSVAMARAHQDRTHAPKWMGDKFSKHDGSGFVTFMGAESMWVPMEHHEYSDSAIIGNPLRSAKEKGEKYFEVASEALAALVEEVKKMDIKIDPAKREFNNRA</sequence>
<dbReference type="GO" id="GO:0046872">
    <property type="term" value="F:metal ion binding"/>
    <property type="evidence" value="ECO:0007669"/>
    <property type="project" value="UniProtKB-KW"/>
</dbReference>
<dbReference type="GO" id="GO:0009231">
    <property type="term" value="P:riboflavin biosynthetic process"/>
    <property type="evidence" value="ECO:0007669"/>
    <property type="project" value="TreeGrafter"/>
</dbReference>
<dbReference type="PANTHER" id="PTHR35005:SF1">
    <property type="entry name" value="2-AMINO-5-FORMYLAMINO-6-RIBOSYLAMINOPYRIMIDIN-4(3H)-ONE 5'-MONOPHOSPHATE DEFORMYLASE"/>
    <property type="match status" value="1"/>
</dbReference>
<dbReference type="Pfam" id="PF02633">
    <property type="entry name" value="Creatininase"/>
    <property type="match status" value="1"/>
</dbReference>
<reference evidence="6 7" key="1">
    <citation type="submission" date="2022-12" db="EMBL/GenBank/DDBJ databases">
        <title>Metagenome assembled genome from gulf of manar.</title>
        <authorList>
            <person name="Kohli P."/>
            <person name="Pk S."/>
            <person name="Venkata Ramana C."/>
            <person name="Sasikala C."/>
        </authorList>
    </citation>
    <scope>NUCLEOTIDE SEQUENCE [LARGE SCALE GENOMIC DNA]</scope>
    <source>
        <strain evidence="6">JB008</strain>
    </source>
</reference>
<dbReference type="PANTHER" id="PTHR35005">
    <property type="entry name" value="3-DEHYDRO-SCYLLO-INOSOSE HYDROLASE"/>
    <property type="match status" value="1"/>
</dbReference>
<evidence type="ECO:0000256" key="3">
    <source>
        <dbReference type="ARBA" id="ARBA00022801"/>
    </source>
</evidence>
<accession>A0AAJ1MNE6</accession>
<evidence type="ECO:0000256" key="1">
    <source>
        <dbReference type="ARBA" id="ARBA00001947"/>
    </source>
</evidence>
<evidence type="ECO:0000313" key="7">
    <source>
        <dbReference type="Proteomes" id="UP001221217"/>
    </source>
</evidence>
<evidence type="ECO:0000313" key="6">
    <source>
        <dbReference type="EMBL" id="MDC7227675.1"/>
    </source>
</evidence>
<comment type="caution">
    <text evidence="6">The sequence shown here is derived from an EMBL/GenBank/DDBJ whole genome shotgun (WGS) entry which is preliminary data.</text>
</comment>
<evidence type="ECO:0000256" key="5">
    <source>
        <dbReference type="ARBA" id="ARBA00024029"/>
    </source>
</evidence>
<comment type="cofactor">
    <cofactor evidence="1">
        <name>Zn(2+)</name>
        <dbReference type="ChEBI" id="CHEBI:29105"/>
    </cofactor>
</comment>
<dbReference type="InterPro" id="IPR024087">
    <property type="entry name" value="Creatininase-like_sf"/>
</dbReference>
<dbReference type="Proteomes" id="UP001221217">
    <property type="component" value="Unassembled WGS sequence"/>
</dbReference>
<keyword evidence="4" id="KW-0862">Zinc</keyword>
<dbReference type="GO" id="GO:0016811">
    <property type="term" value="F:hydrolase activity, acting on carbon-nitrogen (but not peptide) bonds, in linear amides"/>
    <property type="evidence" value="ECO:0007669"/>
    <property type="project" value="TreeGrafter"/>
</dbReference>
<proteinExistence type="inferred from homology"/>
<organism evidence="6 7">
    <name type="scientific">Candidatus Thalassospirochaeta sargassi</name>
    <dbReference type="NCBI Taxonomy" id="3119039"/>
    <lineage>
        <taxon>Bacteria</taxon>
        <taxon>Pseudomonadati</taxon>
        <taxon>Spirochaetota</taxon>
        <taxon>Spirochaetia</taxon>
        <taxon>Spirochaetales</taxon>
        <taxon>Spirochaetaceae</taxon>
        <taxon>Candidatus Thalassospirochaeta</taxon>
    </lineage>
</organism>